<dbReference type="EMBL" id="JABWDU010000007">
    <property type="protein sequence ID" value="NVD41866.1"/>
    <property type="molecule type" value="Genomic_DNA"/>
</dbReference>
<protein>
    <submittedName>
        <fullName evidence="2">Transcriptional regulator</fullName>
    </submittedName>
</protein>
<dbReference type="AlphaFoldDB" id="A0A7Y6UPV2"/>
<dbReference type="Proteomes" id="UP000520198">
    <property type="component" value="Unassembled WGS sequence"/>
</dbReference>
<dbReference type="InterPro" id="IPR036388">
    <property type="entry name" value="WH-like_DNA-bd_sf"/>
</dbReference>
<dbReference type="Gene3D" id="1.25.40.10">
    <property type="entry name" value="Tetratricopeptide repeat domain"/>
    <property type="match status" value="1"/>
</dbReference>
<dbReference type="RefSeq" id="WP_176355249.1">
    <property type="nucleotide sequence ID" value="NZ_JABWDU010000007.1"/>
</dbReference>
<sequence length="671" mass="74606">METDGPSVVFSAQELELRLLGPMTLMRHGVAVTLPPSRKVRALLAYLALAPGSVPRERLCDLLWELPNDPRGELRWSLSKLRLLMDTDGRRRVIAADDRISLDLDGCDVDARHLMEKRRRGVENLDLAALRTIAERCSVDLLEGADIDSCPAFNHWLTSRRSEFRLYGLEAAAEIVKKTPVGGEDGLPAARQWLHFAPLDAEANVRFLEELCQKRMTDACNRHLEAAARLFADEGEDFAPIREAWEHLRRLARQPAVTIVSEGVGALAKPVQVTAARRASIAVMPFCELAAEPAERHGLGGAITHDVISKLARLRSLFVIARGSVFAIAGEGLELQEIGRRLGVDYIATGFLEQHDHLVGVTVEVAEAATAHIVWTERFEARSAERFTLLEEVGNSIVQSIAAEIENEERNRAILKHPDSLDAWEAYHRGLWHMFRFTAEENARATEFFRLSTRLDPTFSRAHAGLSFTHWQRAFQRWGDRDAEAKEALKAAGQSLLVDDQNPAAHWSMGRALWLTGDHDQAVRELEHSIHLSPNFALGHYALAFVHSQSGDPQAAIAASDHSRLLSPYDPLLFGMLGTRAIALIRLDAFEEAAEWAVKAAARPNAHVHILAIAAHCLALSGRIGEARNYAARIRLQNPDYRTDNFLDAFHFTPDVIARYREAAVLIGLAT</sequence>
<dbReference type="InterPro" id="IPR019734">
    <property type="entry name" value="TPR_rpt"/>
</dbReference>
<evidence type="ECO:0000256" key="1">
    <source>
        <dbReference type="PROSITE-ProRule" id="PRU00339"/>
    </source>
</evidence>
<evidence type="ECO:0000313" key="2">
    <source>
        <dbReference type="EMBL" id="NVD41866.1"/>
    </source>
</evidence>
<feature type="repeat" description="TPR" evidence="1">
    <location>
        <begin position="503"/>
        <end position="536"/>
    </location>
</feature>
<dbReference type="PANTHER" id="PTHR35807">
    <property type="entry name" value="TRANSCRIPTIONAL REGULATOR REDD-RELATED"/>
    <property type="match status" value="1"/>
</dbReference>
<accession>A0A7Y6UPV2</accession>
<organism evidence="2 3">
    <name type="scientific">Ensifer oleiphilus</name>
    <dbReference type="NCBI Taxonomy" id="2742698"/>
    <lineage>
        <taxon>Bacteria</taxon>
        <taxon>Pseudomonadati</taxon>
        <taxon>Pseudomonadota</taxon>
        <taxon>Alphaproteobacteria</taxon>
        <taxon>Hyphomicrobiales</taxon>
        <taxon>Rhizobiaceae</taxon>
        <taxon>Sinorhizobium/Ensifer group</taxon>
        <taxon>Ensifer</taxon>
    </lineage>
</organism>
<comment type="caution">
    <text evidence="2">The sequence shown here is derived from an EMBL/GenBank/DDBJ whole genome shotgun (WGS) entry which is preliminary data.</text>
</comment>
<proteinExistence type="predicted"/>
<dbReference type="InterPro" id="IPR051677">
    <property type="entry name" value="AfsR-DnrI-RedD_regulator"/>
</dbReference>
<dbReference type="InterPro" id="IPR011990">
    <property type="entry name" value="TPR-like_helical_dom_sf"/>
</dbReference>
<evidence type="ECO:0000313" key="3">
    <source>
        <dbReference type="Proteomes" id="UP000520198"/>
    </source>
</evidence>
<dbReference type="Gene3D" id="1.10.10.10">
    <property type="entry name" value="Winged helix-like DNA-binding domain superfamily/Winged helix DNA-binding domain"/>
    <property type="match status" value="1"/>
</dbReference>
<reference evidence="2 3" key="1">
    <citation type="submission" date="2020-06" db="EMBL/GenBank/DDBJ databases">
        <authorList>
            <person name="Grouzdev D.S."/>
        </authorList>
    </citation>
    <scope>NUCLEOTIDE SEQUENCE [LARGE SCALE GENOMIC DNA]</scope>
    <source>
        <strain evidence="2 3">HO-A22</strain>
    </source>
</reference>
<dbReference type="SUPFAM" id="SSF48452">
    <property type="entry name" value="TPR-like"/>
    <property type="match status" value="1"/>
</dbReference>
<name>A0A7Y6UPV2_9HYPH</name>
<dbReference type="SMART" id="SM00028">
    <property type="entry name" value="TPR"/>
    <property type="match status" value="3"/>
</dbReference>
<keyword evidence="3" id="KW-1185">Reference proteome</keyword>
<gene>
    <name evidence="2" type="ORF">HT585_23640</name>
</gene>
<keyword evidence="1" id="KW-0802">TPR repeat</keyword>
<dbReference type="PROSITE" id="PS50005">
    <property type="entry name" value="TPR"/>
    <property type="match status" value="1"/>
</dbReference>